<accession>A0ABQ0MJ69</accession>
<name>A0ABQ0MJ69_9BACT</name>
<gene>
    <name evidence="2" type="ORF">GPEL0_01f2797</name>
</gene>
<sequence>MISCIVGYTLHHEKNRQATEPDSPRGRETHVRGRGEGIPRREEESGEAVRAGKGAFPWFALPTNAEIHEELARLIATNEEDVLPERLLRLRLTALSYLDLFAGFSPYLVGSVLSGAVTSKSDIDIHLFSDSTEAVENLLEERGIAFQTETVPVRKGGIVKDYTHIYLEDAEVVIECSVYPANEKRNRTVSSITGKPMERAGASRLKKIIAESLGEEER</sequence>
<feature type="compositionally biased region" description="Basic and acidic residues" evidence="1">
    <location>
        <begin position="13"/>
        <end position="43"/>
    </location>
</feature>
<reference evidence="2 3" key="1">
    <citation type="submission" date="2017-04" db="EMBL/GenBank/DDBJ databases">
        <authorList>
            <consortium name="Geobacter pelophilus Genome Sequencing"/>
            <person name="Aoyagi T."/>
            <person name="Koike H."/>
            <person name="Hori T."/>
        </authorList>
    </citation>
    <scope>NUCLEOTIDE SEQUENCE [LARGE SCALE GENOMIC DNA]</scope>
    <source>
        <strain evidence="2 3">Drf2</strain>
    </source>
</reference>
<organism evidence="2 3">
    <name type="scientific">Geoanaerobacter pelophilus</name>
    <dbReference type="NCBI Taxonomy" id="60036"/>
    <lineage>
        <taxon>Bacteria</taxon>
        <taxon>Pseudomonadati</taxon>
        <taxon>Thermodesulfobacteriota</taxon>
        <taxon>Desulfuromonadia</taxon>
        <taxon>Geobacterales</taxon>
        <taxon>Geobacteraceae</taxon>
        <taxon>Geoanaerobacter</taxon>
    </lineage>
</organism>
<reference evidence="3" key="2">
    <citation type="submission" date="2017-05" db="EMBL/GenBank/DDBJ databases">
        <title>Draft genome sequence of Geobacter pelophilus, a iron(III)-reducing bacteria.</title>
        <authorList>
            <person name="Aoyagi T."/>
            <person name="Koike H."/>
            <person name="Morita T."/>
            <person name="Sato Y."/>
            <person name="Habe H."/>
            <person name="Hori T."/>
        </authorList>
    </citation>
    <scope>NUCLEOTIDE SEQUENCE [LARGE SCALE GENOMIC DNA]</scope>
    <source>
        <strain evidence="3">Drf2</strain>
    </source>
</reference>
<dbReference type="EMBL" id="BDQG01000001">
    <property type="protein sequence ID" value="GAW67128.1"/>
    <property type="molecule type" value="Genomic_DNA"/>
</dbReference>
<evidence type="ECO:0000313" key="3">
    <source>
        <dbReference type="Proteomes" id="UP000194153"/>
    </source>
</evidence>
<keyword evidence="3" id="KW-1185">Reference proteome</keyword>
<evidence type="ECO:0000256" key="1">
    <source>
        <dbReference type="SAM" id="MobiDB-lite"/>
    </source>
</evidence>
<feature type="region of interest" description="Disordered" evidence="1">
    <location>
        <begin position="13"/>
        <end position="49"/>
    </location>
</feature>
<comment type="caution">
    <text evidence="2">The sequence shown here is derived from an EMBL/GenBank/DDBJ whole genome shotgun (WGS) entry which is preliminary data.</text>
</comment>
<proteinExistence type="predicted"/>
<dbReference type="InterPro" id="IPR043519">
    <property type="entry name" value="NT_sf"/>
</dbReference>
<dbReference type="SUPFAM" id="SSF81301">
    <property type="entry name" value="Nucleotidyltransferase"/>
    <property type="match status" value="1"/>
</dbReference>
<evidence type="ECO:0000313" key="2">
    <source>
        <dbReference type="EMBL" id="GAW67128.1"/>
    </source>
</evidence>
<dbReference type="Proteomes" id="UP000194153">
    <property type="component" value="Unassembled WGS sequence"/>
</dbReference>
<protein>
    <submittedName>
        <fullName evidence="2">Nucleotidyltransferase</fullName>
    </submittedName>
</protein>